<accession>A0A9D1A2L1</accession>
<feature type="transmembrane region" description="Helical" evidence="1">
    <location>
        <begin position="98"/>
        <end position="119"/>
    </location>
</feature>
<reference evidence="2" key="1">
    <citation type="submission" date="2020-10" db="EMBL/GenBank/DDBJ databases">
        <authorList>
            <person name="Gilroy R."/>
        </authorList>
    </citation>
    <scope>NUCLEOTIDE SEQUENCE</scope>
    <source>
        <strain evidence="2">CHK180-2868</strain>
    </source>
</reference>
<keyword evidence="1" id="KW-1133">Transmembrane helix</keyword>
<dbReference type="Proteomes" id="UP000824250">
    <property type="component" value="Unassembled WGS sequence"/>
</dbReference>
<protein>
    <submittedName>
        <fullName evidence="2">DUF3810 domain-containing protein</fullName>
    </submittedName>
</protein>
<organism evidence="2 3">
    <name type="scientific">Candidatus Copromonas faecavium</name>
    <name type="common">nom. illeg.</name>
    <dbReference type="NCBI Taxonomy" id="2840740"/>
    <lineage>
        <taxon>Bacteria</taxon>
        <taxon>Bacillati</taxon>
        <taxon>Bacillota</taxon>
        <taxon>Clostridia</taxon>
        <taxon>Lachnospirales</taxon>
        <taxon>Lachnospiraceae</taxon>
        <taxon>Candidatus Copromonas (nom. illeg.)</taxon>
    </lineage>
</organism>
<dbReference type="InterPro" id="IPR024294">
    <property type="entry name" value="DUF3810"/>
</dbReference>
<evidence type="ECO:0000256" key="1">
    <source>
        <dbReference type="SAM" id="Phobius"/>
    </source>
</evidence>
<keyword evidence="1" id="KW-0812">Transmembrane</keyword>
<feature type="transmembrane region" description="Helical" evidence="1">
    <location>
        <begin position="69"/>
        <end position="86"/>
    </location>
</feature>
<evidence type="ECO:0000313" key="2">
    <source>
        <dbReference type="EMBL" id="HIR04638.1"/>
    </source>
</evidence>
<dbReference type="AlphaFoldDB" id="A0A9D1A2L1"/>
<evidence type="ECO:0000313" key="3">
    <source>
        <dbReference type="Proteomes" id="UP000824250"/>
    </source>
</evidence>
<comment type="caution">
    <text evidence="2">The sequence shown here is derived from an EMBL/GenBank/DDBJ whole genome shotgun (WGS) entry which is preliminary data.</text>
</comment>
<keyword evidence="1" id="KW-0472">Membrane</keyword>
<proteinExistence type="predicted"/>
<name>A0A9D1A2L1_9FIRM</name>
<dbReference type="Pfam" id="PF12725">
    <property type="entry name" value="DUF3810"/>
    <property type="match status" value="1"/>
</dbReference>
<feature type="transmembrane region" description="Helical" evidence="1">
    <location>
        <begin position="16"/>
        <end position="33"/>
    </location>
</feature>
<reference evidence="2" key="2">
    <citation type="journal article" date="2021" name="PeerJ">
        <title>Extensive microbial diversity within the chicken gut microbiome revealed by metagenomics and culture.</title>
        <authorList>
            <person name="Gilroy R."/>
            <person name="Ravi A."/>
            <person name="Getino M."/>
            <person name="Pursley I."/>
            <person name="Horton D.L."/>
            <person name="Alikhan N.F."/>
            <person name="Baker D."/>
            <person name="Gharbi K."/>
            <person name="Hall N."/>
            <person name="Watson M."/>
            <person name="Adriaenssens E.M."/>
            <person name="Foster-Nyarko E."/>
            <person name="Jarju S."/>
            <person name="Secka A."/>
            <person name="Antonio M."/>
            <person name="Oren A."/>
            <person name="Chaudhuri R.R."/>
            <person name="La Ragione R."/>
            <person name="Hildebrand F."/>
            <person name="Pallen M.J."/>
        </authorList>
    </citation>
    <scope>NUCLEOTIDE SEQUENCE</scope>
    <source>
        <strain evidence="2">CHK180-2868</strain>
    </source>
</reference>
<gene>
    <name evidence="2" type="ORF">IAB28_01540</name>
</gene>
<dbReference type="EMBL" id="DVGC01000006">
    <property type="protein sequence ID" value="HIR04638.1"/>
    <property type="molecule type" value="Genomic_DNA"/>
</dbReference>
<sequence>MNKGEDEIRGGTGKKFLAGGVLFLSAVMLLFAARRFYGFAEWYAVTVYLVLVGSIGRFFGLFPISMAEIGLYGTVAGFFVQIYRIARKKRKLLQTASTVFLFLSALLFLYAACCGVNYYRNPFSSYLERVGGASTRERLLELCAWLGEGANETWLELEKMEDGFEHLQQKGVTAMEGLAEEYPFLSGYYPLPKPVFFSGILSIQQCSGVYSPFTIEANYNRDMVSYNIPHTICHELSHLRGFMREDEANFIGYLACLGSDDADYRYSGYLMGWIYAGNALYRVDPEAYWQAYENLSDAVRQDLQENNRFWDQYEGRAAETAEAVNDVYLRVNGQPEGVETYGRVVDLMLEDFVKNHQNPS</sequence>